<dbReference type="EMBL" id="QGKW02000276">
    <property type="protein sequence ID" value="KAF2608994.1"/>
    <property type="molecule type" value="Genomic_DNA"/>
</dbReference>
<proteinExistence type="predicted"/>
<feature type="compositionally biased region" description="Low complexity" evidence="1">
    <location>
        <begin position="109"/>
        <end position="122"/>
    </location>
</feature>
<evidence type="ECO:0000256" key="1">
    <source>
        <dbReference type="SAM" id="MobiDB-lite"/>
    </source>
</evidence>
<dbReference type="InterPro" id="IPR038187">
    <property type="entry name" value="NAC_A/B_dom_sf"/>
</dbReference>
<dbReference type="EMBL" id="QGKY02000164">
    <property type="protein sequence ID" value="KAF2594796.1"/>
    <property type="molecule type" value="Genomic_DNA"/>
</dbReference>
<dbReference type="AlphaFoldDB" id="A0A8S9LN98"/>
<organism evidence="3 4">
    <name type="scientific">Brassica cretica</name>
    <name type="common">Mustard</name>
    <dbReference type="NCBI Taxonomy" id="69181"/>
    <lineage>
        <taxon>Eukaryota</taxon>
        <taxon>Viridiplantae</taxon>
        <taxon>Streptophyta</taxon>
        <taxon>Embryophyta</taxon>
        <taxon>Tracheophyta</taxon>
        <taxon>Spermatophyta</taxon>
        <taxon>Magnoliopsida</taxon>
        <taxon>eudicotyledons</taxon>
        <taxon>Gunneridae</taxon>
        <taxon>Pentapetalae</taxon>
        <taxon>rosids</taxon>
        <taxon>malvids</taxon>
        <taxon>Brassicales</taxon>
        <taxon>Brassicaceae</taxon>
        <taxon>Brassiceae</taxon>
        <taxon>Brassica</taxon>
    </lineage>
</organism>
<comment type="caution">
    <text evidence="3">The sequence shown here is derived from an EMBL/GenBank/DDBJ whole genome shotgun (WGS) entry which is preliminary data.</text>
</comment>
<evidence type="ECO:0000313" key="3">
    <source>
        <dbReference type="EMBL" id="KAF2608994.1"/>
    </source>
</evidence>
<dbReference type="PANTHER" id="PTHR10351">
    <property type="entry name" value="TRANSCRIPTION FACTOR BTF3 FAMILY MEMBER"/>
    <property type="match status" value="1"/>
</dbReference>
<protein>
    <recommendedName>
        <fullName evidence="5">Nascent polypeptide-associated complex subunit beta</fullName>
    </recommendedName>
</protein>
<evidence type="ECO:0008006" key="5">
    <source>
        <dbReference type="Google" id="ProtNLM"/>
    </source>
</evidence>
<feature type="compositionally biased region" description="Acidic residues" evidence="1">
    <location>
        <begin position="91"/>
        <end position="100"/>
    </location>
</feature>
<name>A0A8S9LN98_BRACR</name>
<dbReference type="Gene3D" id="2.20.70.30">
    <property type="entry name" value="Nascent polypeptide-associated complex domain"/>
    <property type="match status" value="1"/>
</dbReference>
<sequence>MNREKLMKMANTVRTGGKGTVRRYKEEGFQASVAANTWAVSGTPQTKKLQDILPQIISQLGTDNLDNLKKLAEQFQKQAPGGGADVPATIQEEDDDDDVPELVAGETFETPAAEKAAKATAP</sequence>
<gene>
    <name evidence="3" type="ORF">F2Q68_00045586</name>
    <name evidence="2" type="ORF">F2Q70_00044636</name>
</gene>
<feature type="region of interest" description="Disordered" evidence="1">
    <location>
        <begin position="77"/>
        <end position="122"/>
    </location>
</feature>
<dbReference type="Proteomes" id="UP000712281">
    <property type="component" value="Unassembled WGS sequence"/>
</dbReference>
<accession>A0A8S9LN98</accession>
<reference evidence="3" key="1">
    <citation type="submission" date="2019-12" db="EMBL/GenBank/DDBJ databases">
        <title>Genome sequencing and annotation of Brassica cretica.</title>
        <authorList>
            <person name="Studholme D.J."/>
            <person name="Sarris P.F."/>
        </authorList>
    </citation>
    <scope>NUCLEOTIDE SEQUENCE</scope>
    <source>
        <strain evidence="3">PFS-001/15</strain>
        <strain evidence="2">PFS-102/07</strain>
        <tissue evidence="3">Leaf</tissue>
    </source>
</reference>
<evidence type="ECO:0000313" key="2">
    <source>
        <dbReference type="EMBL" id="KAF2594796.1"/>
    </source>
</evidence>
<dbReference type="InterPro" id="IPR039370">
    <property type="entry name" value="BTF3"/>
</dbReference>
<evidence type="ECO:0000313" key="4">
    <source>
        <dbReference type="Proteomes" id="UP000712281"/>
    </source>
</evidence>